<sequence length="164" mass="17166">MILAPRTRNLLAWLTVWLTVPSCAWRVAAGFGVDVGFTGQLGELYRGPEFLAYVWVLTIASQAAAFLTFGLVRPWGERVPGWVPGLAGRSIPAGLVVGVAGVGALAVTAVSVVLAFSDSGPLHHPDFPSGTAGTVMALCYAPLLAWGPLVGVLTVAYARRRAHS</sequence>
<evidence type="ECO:0000313" key="2">
    <source>
        <dbReference type="EMBL" id="RKT69913.1"/>
    </source>
</evidence>
<gene>
    <name evidence="2" type="ORF">DFJ66_3152</name>
</gene>
<accession>A0A495XBF0</accession>
<organism evidence="2 3">
    <name type="scientific">Saccharothrix variisporea</name>
    <dbReference type="NCBI Taxonomy" id="543527"/>
    <lineage>
        <taxon>Bacteria</taxon>
        <taxon>Bacillati</taxon>
        <taxon>Actinomycetota</taxon>
        <taxon>Actinomycetes</taxon>
        <taxon>Pseudonocardiales</taxon>
        <taxon>Pseudonocardiaceae</taxon>
        <taxon>Saccharothrix</taxon>
    </lineage>
</organism>
<feature type="transmembrane region" description="Helical" evidence="1">
    <location>
        <begin position="50"/>
        <end position="72"/>
    </location>
</feature>
<dbReference type="AlphaFoldDB" id="A0A495XBF0"/>
<keyword evidence="1" id="KW-1133">Transmembrane helix</keyword>
<comment type="caution">
    <text evidence="2">The sequence shown here is derived from an EMBL/GenBank/DDBJ whole genome shotgun (WGS) entry which is preliminary data.</text>
</comment>
<keyword evidence="1" id="KW-0812">Transmembrane</keyword>
<evidence type="ECO:0000313" key="3">
    <source>
        <dbReference type="Proteomes" id="UP000272729"/>
    </source>
</evidence>
<keyword evidence="1" id="KW-0472">Membrane</keyword>
<protein>
    <submittedName>
        <fullName evidence="2">Uncharacterized protein</fullName>
    </submittedName>
</protein>
<dbReference type="EMBL" id="RBXR01000001">
    <property type="protein sequence ID" value="RKT69913.1"/>
    <property type="molecule type" value="Genomic_DNA"/>
</dbReference>
<name>A0A495XBF0_9PSEU</name>
<keyword evidence="3" id="KW-1185">Reference proteome</keyword>
<feature type="transmembrane region" description="Helical" evidence="1">
    <location>
        <begin position="93"/>
        <end position="115"/>
    </location>
</feature>
<feature type="transmembrane region" description="Helical" evidence="1">
    <location>
        <begin position="135"/>
        <end position="158"/>
    </location>
</feature>
<reference evidence="2 3" key="1">
    <citation type="submission" date="2018-10" db="EMBL/GenBank/DDBJ databases">
        <title>Sequencing the genomes of 1000 actinobacteria strains.</title>
        <authorList>
            <person name="Klenk H.-P."/>
        </authorList>
    </citation>
    <scope>NUCLEOTIDE SEQUENCE [LARGE SCALE GENOMIC DNA]</scope>
    <source>
        <strain evidence="2 3">DSM 43911</strain>
    </source>
</reference>
<dbReference type="Proteomes" id="UP000272729">
    <property type="component" value="Unassembled WGS sequence"/>
</dbReference>
<proteinExistence type="predicted"/>
<dbReference type="RefSeq" id="WP_121222016.1">
    <property type="nucleotide sequence ID" value="NZ_JBIUBA010000010.1"/>
</dbReference>
<dbReference type="OrthoDB" id="2717873at2"/>
<evidence type="ECO:0000256" key="1">
    <source>
        <dbReference type="SAM" id="Phobius"/>
    </source>
</evidence>